<gene>
    <name evidence="2" type="ORF">HYH03_001103</name>
</gene>
<feature type="region of interest" description="Disordered" evidence="1">
    <location>
        <begin position="322"/>
        <end position="356"/>
    </location>
</feature>
<dbReference type="OrthoDB" id="546783at2759"/>
<organism evidence="2 3">
    <name type="scientific">Edaphochlamys debaryana</name>
    <dbReference type="NCBI Taxonomy" id="47281"/>
    <lineage>
        <taxon>Eukaryota</taxon>
        <taxon>Viridiplantae</taxon>
        <taxon>Chlorophyta</taxon>
        <taxon>core chlorophytes</taxon>
        <taxon>Chlorophyceae</taxon>
        <taxon>CS clade</taxon>
        <taxon>Chlamydomonadales</taxon>
        <taxon>Chlamydomonadales incertae sedis</taxon>
        <taxon>Edaphochlamys</taxon>
    </lineage>
</organism>
<sequence length="507" mass="51516">MKKPEREASLLVSGSPDVAAEAIKEILAGAGSLPAATGGGAGGLAAATGSAPLAVDERLVGAVAAAVAEATTAQIQQLCIGLGEELRALLAMRSASYIEVASSACSAADLERIELAVKGQFNYEVGLHAPCCCDCCDCGAPATAAQPPFVWAGTREDADENVARAVPYLQKIVPPGLVVLPVHTYDWESATVHLGDTRVRVTGGPGYIFVPAAAWAWCRAEFGAELADGWRLTVQGRGTEEGAPDSLAPSIEDALDGLFPSIIGVYEAITTSRLAAAGGAEDAQGQALLEYLAINQRRGFPTNDVIVLYGDLNQHHVVHAGRKDAGEPRRSIHVASPPPAQPPAEAEPAGAAAAAEAGNREAVTMLGFIRALLSTPRTEEAGGSGVGAAGAGGSGACASGGGAASGRRGPAGDAGFIGADGVDGGSNTDGCSRSSGGAADRSDGGEEGFDGDEGLREAARENADAQTWLSVLRLPEVYEALGLTEPPTSFQPPTREALLARYQPYRG</sequence>
<protein>
    <submittedName>
        <fullName evidence="2">Uncharacterized protein</fullName>
    </submittedName>
</protein>
<feature type="compositionally biased region" description="Low complexity" evidence="1">
    <location>
        <begin position="405"/>
        <end position="414"/>
    </location>
</feature>
<proteinExistence type="predicted"/>
<accession>A0A835YMP5</accession>
<evidence type="ECO:0000256" key="1">
    <source>
        <dbReference type="SAM" id="MobiDB-lite"/>
    </source>
</evidence>
<evidence type="ECO:0000313" key="2">
    <source>
        <dbReference type="EMBL" id="KAG2501305.1"/>
    </source>
</evidence>
<dbReference type="AlphaFoldDB" id="A0A835YMP5"/>
<name>A0A835YMP5_9CHLO</name>
<feature type="compositionally biased region" description="Gly residues" evidence="1">
    <location>
        <begin position="382"/>
        <end position="404"/>
    </location>
</feature>
<comment type="caution">
    <text evidence="2">The sequence shown here is derived from an EMBL/GenBank/DDBJ whole genome shotgun (WGS) entry which is preliminary data.</text>
</comment>
<evidence type="ECO:0000313" key="3">
    <source>
        <dbReference type="Proteomes" id="UP000612055"/>
    </source>
</evidence>
<feature type="compositionally biased region" description="Low complexity" evidence="1">
    <location>
        <begin position="343"/>
        <end position="356"/>
    </location>
</feature>
<reference evidence="2" key="1">
    <citation type="journal article" date="2020" name="bioRxiv">
        <title>Comparative genomics of Chlamydomonas.</title>
        <authorList>
            <person name="Craig R.J."/>
            <person name="Hasan A.R."/>
            <person name="Ness R.W."/>
            <person name="Keightley P.D."/>
        </authorList>
    </citation>
    <scope>NUCLEOTIDE SEQUENCE</scope>
    <source>
        <strain evidence="2">CCAP 11/70</strain>
    </source>
</reference>
<dbReference type="EMBL" id="JAEHOE010000002">
    <property type="protein sequence ID" value="KAG2501305.1"/>
    <property type="molecule type" value="Genomic_DNA"/>
</dbReference>
<feature type="region of interest" description="Disordered" evidence="1">
    <location>
        <begin position="378"/>
        <end position="452"/>
    </location>
</feature>
<dbReference type="Proteomes" id="UP000612055">
    <property type="component" value="Unassembled WGS sequence"/>
</dbReference>
<keyword evidence="3" id="KW-1185">Reference proteome</keyword>